<accession>A0A914WD14</accession>
<reference evidence="13" key="1">
    <citation type="submission" date="2022-11" db="UniProtKB">
        <authorList>
            <consortium name="WormBaseParasite"/>
        </authorList>
    </citation>
    <scope>IDENTIFICATION</scope>
</reference>
<keyword evidence="12" id="KW-1185">Reference proteome</keyword>
<evidence type="ECO:0000256" key="7">
    <source>
        <dbReference type="ARBA" id="ARBA00023139"/>
    </source>
</evidence>
<dbReference type="GO" id="GO:0001664">
    <property type="term" value="F:G protein-coupled receptor binding"/>
    <property type="evidence" value="ECO:0007669"/>
    <property type="project" value="TreeGrafter"/>
</dbReference>
<dbReference type="GO" id="GO:0003924">
    <property type="term" value="F:GTPase activity"/>
    <property type="evidence" value="ECO:0007669"/>
    <property type="project" value="InterPro"/>
</dbReference>
<sequence>MGLCESAELRYQREQNDSIEKFLQTSGKKSAATQKLLLLGAAECGKSTVLKQMRIIHDSGFSKNECESIRTIIRRNILEGMHTMLLQIENLGIVPTSKDTQRYAKIVFEKIMTEKENFEEVEFSSKLTMALKNLWQDQAVQACFNRRSEYHLTDSIKYYLNDLDRIADQHYAPTNQDVLYARARTSGIVETAFTTQKTMFRVFDVGGQRSERRKWIHCFDNVNAIIFICAVSEFNQKLMENDETNRLLESLEIFKQIVNNTLFSFKCSMILFLNKTDLFAEKIKVASITAAFPNYKGATTYEAQLNYIQKRFESCKANPKKIIYTHRTCATDTNQVETVLNDVLDQIVRLNLLEAGVA</sequence>
<evidence type="ECO:0000256" key="1">
    <source>
        <dbReference type="ARBA" id="ARBA00005804"/>
    </source>
</evidence>
<evidence type="ECO:0000313" key="13">
    <source>
        <dbReference type="WBParaSite" id="PSAMB.scaffold3770size16956.g22473.t1"/>
    </source>
</evidence>
<dbReference type="WBParaSite" id="PSAMB.scaffold3770size16956.g22473.t1">
    <property type="protein sequence ID" value="PSAMB.scaffold3770size16956.g22473.t1"/>
    <property type="gene ID" value="PSAMB.scaffold3770size16956.g22473"/>
</dbReference>
<dbReference type="GO" id="GO:0031683">
    <property type="term" value="F:G-protein beta/gamma-subunit complex binding"/>
    <property type="evidence" value="ECO:0007669"/>
    <property type="project" value="InterPro"/>
</dbReference>
<dbReference type="GO" id="GO:0007188">
    <property type="term" value="P:adenylate cyclase-modulating G protein-coupled receptor signaling pathway"/>
    <property type="evidence" value="ECO:0007669"/>
    <property type="project" value="TreeGrafter"/>
</dbReference>
<feature type="binding site" evidence="10">
    <location>
        <begin position="43"/>
        <end position="48"/>
    </location>
    <ligand>
        <name>GTP</name>
        <dbReference type="ChEBI" id="CHEBI:37565"/>
    </ligand>
</feature>
<keyword evidence="5 11" id="KW-0460">Magnesium</keyword>
<dbReference type="PANTHER" id="PTHR10218">
    <property type="entry name" value="GTP-BINDING PROTEIN ALPHA SUBUNIT"/>
    <property type="match status" value="1"/>
</dbReference>
<feature type="binding site" evidence="11">
    <location>
        <position position="185"/>
    </location>
    <ligand>
        <name>Mg(2+)</name>
        <dbReference type="ChEBI" id="CHEBI:18420"/>
    </ligand>
</feature>
<evidence type="ECO:0000313" key="12">
    <source>
        <dbReference type="Proteomes" id="UP000887566"/>
    </source>
</evidence>
<dbReference type="Pfam" id="PF00503">
    <property type="entry name" value="G-alpha"/>
    <property type="match status" value="1"/>
</dbReference>
<dbReference type="PRINTS" id="PR00318">
    <property type="entry name" value="GPROTEINA"/>
</dbReference>
<keyword evidence="7" id="KW-0564">Palmitate</keyword>
<dbReference type="GO" id="GO:0046872">
    <property type="term" value="F:metal ion binding"/>
    <property type="evidence" value="ECO:0007669"/>
    <property type="project" value="UniProtKB-KW"/>
</dbReference>
<feature type="binding site" evidence="10">
    <location>
        <position position="330"/>
    </location>
    <ligand>
        <name>GTP</name>
        <dbReference type="ChEBI" id="CHEBI:37565"/>
    </ligand>
</feature>
<evidence type="ECO:0000256" key="10">
    <source>
        <dbReference type="PIRSR" id="PIRSR601019-1"/>
    </source>
</evidence>
<organism evidence="12 13">
    <name type="scientific">Plectus sambesii</name>
    <dbReference type="NCBI Taxonomy" id="2011161"/>
    <lineage>
        <taxon>Eukaryota</taxon>
        <taxon>Metazoa</taxon>
        <taxon>Ecdysozoa</taxon>
        <taxon>Nematoda</taxon>
        <taxon>Chromadorea</taxon>
        <taxon>Plectida</taxon>
        <taxon>Plectina</taxon>
        <taxon>Plectoidea</taxon>
        <taxon>Plectidae</taxon>
        <taxon>Plectus</taxon>
    </lineage>
</organism>
<keyword evidence="8" id="KW-0807">Transducer</keyword>
<keyword evidence="6 10" id="KW-0342">GTP-binding</keyword>
<dbReference type="GO" id="GO:0005525">
    <property type="term" value="F:GTP binding"/>
    <property type="evidence" value="ECO:0007669"/>
    <property type="project" value="UniProtKB-KW"/>
</dbReference>
<name>A0A914WD14_9BILA</name>
<evidence type="ECO:0000256" key="2">
    <source>
        <dbReference type="ARBA" id="ARBA00022707"/>
    </source>
</evidence>
<dbReference type="SUPFAM" id="SSF52540">
    <property type="entry name" value="P-loop containing nucleoside triphosphate hydrolases"/>
    <property type="match status" value="1"/>
</dbReference>
<feature type="binding site" evidence="10">
    <location>
        <begin position="179"/>
        <end position="185"/>
    </location>
    <ligand>
        <name>GTP</name>
        <dbReference type="ChEBI" id="CHEBI:37565"/>
    </ligand>
</feature>
<feature type="binding site" evidence="10">
    <location>
        <begin position="274"/>
        <end position="277"/>
    </location>
    <ligand>
        <name>GTP</name>
        <dbReference type="ChEBI" id="CHEBI:37565"/>
    </ligand>
</feature>
<protein>
    <submittedName>
        <fullName evidence="13">Uncharacterized protein</fullName>
    </submittedName>
</protein>
<dbReference type="FunFam" id="1.10.400.10:FF:000002">
    <property type="entry name" value="guanine nucleotide-binding protein G(Q) subunit alpha"/>
    <property type="match status" value="1"/>
</dbReference>
<evidence type="ECO:0000256" key="4">
    <source>
        <dbReference type="ARBA" id="ARBA00022741"/>
    </source>
</evidence>
<dbReference type="PANTHER" id="PTHR10218:SF362">
    <property type="entry name" value="G PROTEIN ALPHA O SUBUNIT"/>
    <property type="match status" value="1"/>
</dbReference>
<dbReference type="Gene3D" id="3.40.50.300">
    <property type="entry name" value="P-loop containing nucleotide triphosphate hydrolases"/>
    <property type="match status" value="1"/>
</dbReference>
<comment type="similarity">
    <text evidence="1">Belongs to the G-alpha family.</text>
</comment>
<dbReference type="SUPFAM" id="SSF47895">
    <property type="entry name" value="Transducin (alpha subunit), insertion domain"/>
    <property type="match status" value="1"/>
</dbReference>
<dbReference type="GO" id="GO:0005737">
    <property type="term" value="C:cytoplasm"/>
    <property type="evidence" value="ECO:0007669"/>
    <property type="project" value="TreeGrafter"/>
</dbReference>
<proteinExistence type="inferred from homology"/>
<dbReference type="InterPro" id="IPR001019">
    <property type="entry name" value="Gprotein_alpha_su"/>
</dbReference>
<dbReference type="InterPro" id="IPR011025">
    <property type="entry name" value="GproteinA_insert"/>
</dbReference>
<dbReference type="InterPro" id="IPR027417">
    <property type="entry name" value="P-loop_NTPase"/>
</dbReference>
<evidence type="ECO:0000256" key="8">
    <source>
        <dbReference type="ARBA" id="ARBA00023224"/>
    </source>
</evidence>
<dbReference type="Gene3D" id="1.10.400.10">
    <property type="entry name" value="GI Alpha 1, domain 2-like"/>
    <property type="match status" value="1"/>
</dbReference>
<keyword evidence="2" id="KW-0519">Myristate</keyword>
<evidence type="ECO:0000256" key="11">
    <source>
        <dbReference type="PIRSR" id="PIRSR601019-2"/>
    </source>
</evidence>
<dbReference type="GO" id="GO:0005834">
    <property type="term" value="C:heterotrimeric G-protein complex"/>
    <property type="evidence" value="ECO:0007669"/>
    <property type="project" value="TreeGrafter"/>
</dbReference>
<dbReference type="AlphaFoldDB" id="A0A914WD14"/>
<keyword evidence="3 11" id="KW-0479">Metal-binding</keyword>
<dbReference type="PROSITE" id="PS51882">
    <property type="entry name" value="G_ALPHA"/>
    <property type="match status" value="1"/>
</dbReference>
<dbReference type="CDD" id="cd00066">
    <property type="entry name" value="G-alpha"/>
    <property type="match status" value="1"/>
</dbReference>
<feature type="binding site" evidence="10">
    <location>
        <begin position="204"/>
        <end position="208"/>
    </location>
    <ligand>
        <name>GTP</name>
        <dbReference type="ChEBI" id="CHEBI:37565"/>
    </ligand>
</feature>
<evidence type="ECO:0000256" key="6">
    <source>
        <dbReference type="ARBA" id="ARBA00023134"/>
    </source>
</evidence>
<evidence type="ECO:0000256" key="5">
    <source>
        <dbReference type="ARBA" id="ARBA00022842"/>
    </source>
</evidence>
<evidence type="ECO:0000256" key="9">
    <source>
        <dbReference type="ARBA" id="ARBA00023288"/>
    </source>
</evidence>
<evidence type="ECO:0000256" key="3">
    <source>
        <dbReference type="ARBA" id="ARBA00022723"/>
    </source>
</evidence>
<keyword evidence="4 10" id="KW-0547">Nucleotide-binding</keyword>
<feature type="binding site" evidence="10">
    <location>
        <begin position="154"/>
        <end position="155"/>
    </location>
    <ligand>
        <name>GTP</name>
        <dbReference type="ChEBI" id="CHEBI:37565"/>
    </ligand>
</feature>
<dbReference type="SMART" id="SM00275">
    <property type="entry name" value="G_alpha"/>
    <property type="match status" value="1"/>
</dbReference>
<keyword evidence="9" id="KW-0449">Lipoprotein</keyword>
<dbReference type="Proteomes" id="UP000887566">
    <property type="component" value="Unplaced"/>
</dbReference>
<feature type="binding site" evidence="11">
    <location>
        <position position="47"/>
    </location>
    <ligand>
        <name>Mg(2+)</name>
        <dbReference type="ChEBI" id="CHEBI:18420"/>
    </ligand>
</feature>
<dbReference type="FunFam" id="3.40.50.300:FF:000563">
    <property type="entry name" value="Guanine nucleotide-binding protein alpha subunit"/>
    <property type="match status" value="1"/>
</dbReference>